<name>A0ABW0VTQ0_9BACL</name>
<evidence type="ECO:0000313" key="1">
    <source>
        <dbReference type="EMBL" id="MFC5648174.1"/>
    </source>
</evidence>
<protein>
    <submittedName>
        <fullName evidence="1">Uncharacterized protein</fullName>
    </submittedName>
</protein>
<dbReference type="RefSeq" id="WP_379186630.1">
    <property type="nucleotide sequence ID" value="NZ_JBHSOW010000015.1"/>
</dbReference>
<evidence type="ECO:0000313" key="2">
    <source>
        <dbReference type="Proteomes" id="UP001596047"/>
    </source>
</evidence>
<keyword evidence="2" id="KW-1185">Reference proteome</keyword>
<dbReference type="EMBL" id="JBHSOW010000015">
    <property type="protein sequence ID" value="MFC5648174.1"/>
    <property type="molecule type" value="Genomic_DNA"/>
</dbReference>
<sequence length="289" mass="32738">MKGGFTDNYYYQTRPIPAAFGQVKSNEELEVWNAVGPEYRDTLGDTVHRDSPSFAGKFNYTNTAEANDMEYAKVSSDKKNRFFYVRTKEPITAPEGTNWMNLIINADQDDATGWEGHDYIINRSRNNGKLSIERSTNNDWTWETAGQAEYKVIGNALSVTVPKNLLPLSSAPGFDFKWADNSVAEGDIMQFLDQGDAAQNGRFNYRYTTYGGIMVFASQEQIDPALLEEISLKLKARSPGKSQKPDGYSRSYWPIHPVHSGLWRSIKLLKQLLFILRHNRQHAAPAVHD</sequence>
<organism evidence="1 2">
    <name type="scientific">Paenibacillus solisilvae</name>
    <dbReference type="NCBI Taxonomy" id="2486751"/>
    <lineage>
        <taxon>Bacteria</taxon>
        <taxon>Bacillati</taxon>
        <taxon>Bacillota</taxon>
        <taxon>Bacilli</taxon>
        <taxon>Bacillales</taxon>
        <taxon>Paenibacillaceae</taxon>
        <taxon>Paenibacillus</taxon>
    </lineage>
</organism>
<comment type="caution">
    <text evidence="1">The sequence shown here is derived from an EMBL/GenBank/DDBJ whole genome shotgun (WGS) entry which is preliminary data.</text>
</comment>
<accession>A0ABW0VTQ0</accession>
<proteinExistence type="predicted"/>
<reference evidence="2" key="1">
    <citation type="journal article" date="2019" name="Int. J. Syst. Evol. Microbiol.">
        <title>The Global Catalogue of Microorganisms (GCM) 10K type strain sequencing project: providing services to taxonomists for standard genome sequencing and annotation.</title>
        <authorList>
            <consortium name="The Broad Institute Genomics Platform"/>
            <consortium name="The Broad Institute Genome Sequencing Center for Infectious Disease"/>
            <person name="Wu L."/>
            <person name="Ma J."/>
        </authorList>
    </citation>
    <scope>NUCLEOTIDE SEQUENCE [LARGE SCALE GENOMIC DNA]</scope>
    <source>
        <strain evidence="2">CGMCC 1.3240</strain>
    </source>
</reference>
<dbReference type="Proteomes" id="UP001596047">
    <property type="component" value="Unassembled WGS sequence"/>
</dbReference>
<gene>
    <name evidence="1" type="ORF">ACFPYJ_03400</name>
</gene>